<comment type="caution">
    <text evidence="2">The sequence shown here is derived from an EMBL/GenBank/DDBJ whole genome shotgun (WGS) entry which is preliminary data.</text>
</comment>
<protein>
    <submittedName>
        <fullName evidence="2">Uncharacterized protein</fullName>
    </submittedName>
</protein>
<dbReference type="EMBL" id="BLVO01000012">
    <property type="protein sequence ID" value="GFM32938.1"/>
    <property type="molecule type" value="Genomic_DNA"/>
</dbReference>
<feature type="coiled-coil region" evidence="1">
    <location>
        <begin position="30"/>
        <end position="57"/>
    </location>
</feature>
<organism evidence="2 3">
    <name type="scientific">Desulfovibrio subterraneus</name>
    <dbReference type="NCBI Taxonomy" id="2718620"/>
    <lineage>
        <taxon>Bacteria</taxon>
        <taxon>Pseudomonadati</taxon>
        <taxon>Thermodesulfobacteriota</taxon>
        <taxon>Desulfovibrionia</taxon>
        <taxon>Desulfovibrionales</taxon>
        <taxon>Desulfovibrionaceae</taxon>
        <taxon>Desulfovibrio</taxon>
    </lineage>
</organism>
<accession>A0A7J0BH91</accession>
<sequence length="165" mass="19199">MYFNLIIGAIVLGALYFLGKEIARRLRSPRAILQEELEERRKRNERVQENLQRLRQRAISKMVPVRQAINDMNASLMESQRFTLEGVEDTVVLRQNGVTITVTYQLASFSVDGTPRELRDDVAQYERYVIEVQHVAEDRFHTREAVTSEEAIRLVAREIAVLLQR</sequence>
<keyword evidence="3" id="KW-1185">Reference proteome</keyword>
<evidence type="ECO:0000256" key="1">
    <source>
        <dbReference type="SAM" id="Coils"/>
    </source>
</evidence>
<evidence type="ECO:0000313" key="2">
    <source>
        <dbReference type="EMBL" id="GFM32938.1"/>
    </source>
</evidence>
<proteinExistence type="predicted"/>
<reference evidence="2 3" key="1">
    <citation type="submission" date="2020-05" db="EMBL/GenBank/DDBJ databases">
        <title>Draft genome sequence of Desulfovibrio sp. strain HN2T.</title>
        <authorList>
            <person name="Ueno A."/>
            <person name="Tamazawa S."/>
            <person name="Tamamura S."/>
            <person name="Murakami T."/>
            <person name="Kiyama T."/>
            <person name="Inomata H."/>
            <person name="Amano Y."/>
            <person name="Miyakawa K."/>
            <person name="Tamaki H."/>
            <person name="Naganuma T."/>
            <person name="Kaneko K."/>
        </authorList>
    </citation>
    <scope>NUCLEOTIDE SEQUENCE [LARGE SCALE GENOMIC DNA]</scope>
    <source>
        <strain evidence="2 3">HN2</strain>
    </source>
</reference>
<keyword evidence="1" id="KW-0175">Coiled coil</keyword>
<dbReference type="AlphaFoldDB" id="A0A7J0BH91"/>
<dbReference type="Proteomes" id="UP000503840">
    <property type="component" value="Unassembled WGS sequence"/>
</dbReference>
<name>A0A7J0BH91_9BACT</name>
<gene>
    <name evidence="2" type="ORF">DSM101010T_13030</name>
</gene>
<dbReference type="RefSeq" id="WP_174404595.1">
    <property type="nucleotide sequence ID" value="NZ_BLVO01000012.1"/>
</dbReference>
<evidence type="ECO:0000313" key="3">
    <source>
        <dbReference type="Proteomes" id="UP000503840"/>
    </source>
</evidence>